<gene>
    <name evidence="7" type="ORF">I6N98_06640</name>
</gene>
<name>A0A7T4URR3_9GAMM</name>
<evidence type="ECO:0000256" key="1">
    <source>
        <dbReference type="ARBA" id="ARBA00001931"/>
    </source>
</evidence>
<dbReference type="SMART" id="SM00564">
    <property type="entry name" value="PQQ"/>
    <property type="match status" value="5"/>
</dbReference>
<dbReference type="Gene3D" id="2.140.10.10">
    <property type="entry name" value="Quinoprotein alcohol dehydrogenase-like superfamily"/>
    <property type="match status" value="1"/>
</dbReference>
<protein>
    <submittedName>
        <fullName evidence="7">Pyrroloquinoline quinone-dependent dehydrogenase</fullName>
    </submittedName>
</protein>
<comment type="similarity">
    <text evidence="2">Belongs to the bacterial PQQ dehydrogenase family.</text>
</comment>
<dbReference type="GO" id="GO:0016020">
    <property type="term" value="C:membrane"/>
    <property type="evidence" value="ECO:0007669"/>
    <property type="project" value="InterPro"/>
</dbReference>
<dbReference type="InterPro" id="IPR017511">
    <property type="entry name" value="PQQ_mDH"/>
</dbReference>
<proteinExistence type="inferred from homology"/>
<evidence type="ECO:0000256" key="5">
    <source>
        <dbReference type="SAM" id="SignalP"/>
    </source>
</evidence>
<dbReference type="RefSeq" id="WP_198571007.1">
    <property type="nucleotide sequence ID" value="NZ_CP066167.1"/>
</dbReference>
<dbReference type="GO" id="GO:0048038">
    <property type="term" value="F:quinone binding"/>
    <property type="evidence" value="ECO:0007669"/>
    <property type="project" value="InterPro"/>
</dbReference>
<dbReference type="InterPro" id="IPR011047">
    <property type="entry name" value="Quinoprotein_ADH-like_sf"/>
</dbReference>
<dbReference type="PANTHER" id="PTHR32303:SF4">
    <property type="entry name" value="QUINOPROTEIN GLUCOSE DEHYDROGENASE"/>
    <property type="match status" value="1"/>
</dbReference>
<evidence type="ECO:0000259" key="6">
    <source>
        <dbReference type="Pfam" id="PF01011"/>
    </source>
</evidence>
<evidence type="ECO:0000256" key="4">
    <source>
        <dbReference type="SAM" id="MobiDB-lite"/>
    </source>
</evidence>
<comment type="cofactor">
    <cofactor evidence="1">
        <name>pyrroloquinoline quinone</name>
        <dbReference type="ChEBI" id="CHEBI:58442"/>
    </cofactor>
</comment>
<organism evidence="7 8">
    <name type="scientific">Spongiibacter nanhainus</name>
    <dbReference type="NCBI Taxonomy" id="2794344"/>
    <lineage>
        <taxon>Bacteria</taxon>
        <taxon>Pseudomonadati</taxon>
        <taxon>Pseudomonadota</taxon>
        <taxon>Gammaproteobacteria</taxon>
        <taxon>Cellvibrionales</taxon>
        <taxon>Spongiibacteraceae</taxon>
        <taxon>Spongiibacter</taxon>
    </lineage>
</organism>
<feature type="domain" description="Pyrrolo-quinoline quinone repeat" evidence="6">
    <location>
        <begin position="53"/>
        <end position="641"/>
    </location>
</feature>
<evidence type="ECO:0000313" key="8">
    <source>
        <dbReference type="Proteomes" id="UP000596063"/>
    </source>
</evidence>
<feature type="chain" id="PRO_5033044020" evidence="5">
    <location>
        <begin position="33"/>
        <end position="666"/>
    </location>
</feature>
<evidence type="ECO:0000256" key="3">
    <source>
        <dbReference type="ARBA" id="ARBA00023002"/>
    </source>
</evidence>
<dbReference type="InterPro" id="IPR002372">
    <property type="entry name" value="PQQ_rpt_dom"/>
</dbReference>
<dbReference type="EMBL" id="CP066167">
    <property type="protein sequence ID" value="QQD19523.1"/>
    <property type="molecule type" value="Genomic_DNA"/>
</dbReference>
<keyword evidence="5" id="KW-0732">Signal</keyword>
<feature type="region of interest" description="Disordered" evidence="4">
    <location>
        <begin position="254"/>
        <end position="276"/>
    </location>
</feature>
<keyword evidence="8" id="KW-1185">Reference proteome</keyword>
<accession>A0A7T4URR3</accession>
<dbReference type="GO" id="GO:0008876">
    <property type="term" value="F:quinoprotein glucose dehydrogenase activity"/>
    <property type="evidence" value="ECO:0007669"/>
    <property type="project" value="TreeGrafter"/>
</dbReference>
<sequence length="666" mass="71262">MRLTRPITTLRRPLAAAFSLALLATGAASSHANDHIEVTATPAAAQVNREVVDQHQLGTKFSPLKQISRSNVAQLQQAWTYNTGDLPQGDTTGNLIAFEDQPSLIEGNLVVCTTTRKLIALDPKTGTERWRFDPKDPEVGMRKCRGISAWVDNDAQGEVLCNSRIFLGTADYRLLAIDAKTGKACPSFGDNGEVQMPTSMPQIWPGEVIATSNPTVVNDVVVVGSAVADNQRVDAPSGRVMAYDARTGEFRWSFDPVPRDPSDPASASWEKGSGEGFGGGNVWSTMAADQDLDLVYLPTTSSTSDFYGGDRAGDNHYTTSVVALKGATGEVAWHQQLVHHNVFDYDVPAQPMLLDYPKDGAMVPALVQNTKMGLIFVFDRATGEPLVPIEERAVPQAGAVAGEELSPTQPFPVGMPALVPQSFSPEDVWGFTFIDKWLCKREAEKYRYGPIYTPVSEQGTIFSPSVGGGPNWGGGAFDPDSNIMVVPSNRVPTVVTLTPRDQAELVEVQSIETGGSMTFDVKGSPYVPNVKPLLSPLGAPCSEPPWAGLTAVDIVNKKILWDVPLGDVGAMMGAPFSMELGTPGAGGPLATAGGLVFIGYSLDKMFRAFDLQTGEVVWSAELPFAANSVPVTYDIDGEQYIFVTAGGHTMYGAEPGDAVMAFKLPN</sequence>
<reference evidence="7 8" key="1">
    <citation type="submission" date="2020-12" db="EMBL/GenBank/DDBJ databases">
        <authorList>
            <person name="Shan Y."/>
        </authorList>
    </citation>
    <scope>NUCLEOTIDE SEQUENCE [LARGE SCALE GENOMIC DNA]</scope>
    <source>
        <strain evidence="8">csc3.9</strain>
    </source>
</reference>
<evidence type="ECO:0000256" key="2">
    <source>
        <dbReference type="ARBA" id="ARBA00008156"/>
    </source>
</evidence>
<dbReference type="AlphaFoldDB" id="A0A7T4URR3"/>
<dbReference type="PANTHER" id="PTHR32303">
    <property type="entry name" value="QUINOPROTEIN ALCOHOL DEHYDROGENASE (CYTOCHROME C)"/>
    <property type="match status" value="1"/>
</dbReference>
<evidence type="ECO:0000313" key="7">
    <source>
        <dbReference type="EMBL" id="QQD19523.1"/>
    </source>
</evidence>
<dbReference type="Pfam" id="PF01011">
    <property type="entry name" value="PQQ"/>
    <property type="match status" value="1"/>
</dbReference>
<dbReference type="KEGG" id="snan:I6N98_06640"/>
<dbReference type="Proteomes" id="UP000596063">
    <property type="component" value="Chromosome"/>
</dbReference>
<feature type="signal peptide" evidence="5">
    <location>
        <begin position="1"/>
        <end position="32"/>
    </location>
</feature>
<dbReference type="SUPFAM" id="SSF50998">
    <property type="entry name" value="Quinoprotein alcohol dehydrogenase-like"/>
    <property type="match status" value="1"/>
</dbReference>
<keyword evidence="3" id="KW-0560">Oxidoreductase</keyword>
<dbReference type="CDD" id="cd10280">
    <property type="entry name" value="PQQ_mGDH"/>
    <property type="match status" value="1"/>
</dbReference>
<dbReference type="InterPro" id="IPR018391">
    <property type="entry name" value="PQQ_b-propeller_rpt"/>
</dbReference>